<keyword evidence="6" id="KW-1185">Reference proteome</keyword>
<dbReference type="PANTHER" id="PTHR11236:SF50">
    <property type="entry name" value="AMINODEOXYCHORISMATE SYNTHASE COMPONENT 1"/>
    <property type="match status" value="1"/>
</dbReference>
<gene>
    <name evidence="5" type="primary">pabB</name>
    <name evidence="5" type="ORF">M3P05_18660</name>
</gene>
<dbReference type="SUPFAM" id="SSF56322">
    <property type="entry name" value="ADC synthase"/>
    <property type="match status" value="1"/>
</dbReference>
<dbReference type="InterPro" id="IPR005802">
    <property type="entry name" value="ADC_synth_comp_1"/>
</dbReference>
<evidence type="ECO:0000256" key="1">
    <source>
        <dbReference type="ARBA" id="ARBA00013139"/>
    </source>
</evidence>
<dbReference type="Pfam" id="PF04715">
    <property type="entry name" value="Anth_synt_I_N"/>
    <property type="match status" value="1"/>
</dbReference>
<reference evidence="5 6" key="1">
    <citation type="submission" date="2022-05" db="EMBL/GenBank/DDBJ databases">
        <authorList>
            <person name="Park J.-S."/>
        </authorList>
    </citation>
    <scope>NUCLEOTIDE SEQUENCE [LARGE SCALE GENOMIC DNA]</scope>
    <source>
        <strain evidence="5 6">2012CJ34-2</strain>
    </source>
</reference>
<dbReference type="RefSeq" id="WP_249701616.1">
    <property type="nucleotide sequence ID" value="NZ_JAMFLX010000038.1"/>
</dbReference>
<dbReference type="Gene3D" id="3.60.120.10">
    <property type="entry name" value="Anthranilate synthase"/>
    <property type="match status" value="1"/>
</dbReference>
<dbReference type="PANTHER" id="PTHR11236">
    <property type="entry name" value="AMINOBENZOATE/ANTHRANILATE SYNTHASE"/>
    <property type="match status" value="1"/>
</dbReference>
<dbReference type="Pfam" id="PF00425">
    <property type="entry name" value="Chorismate_bind"/>
    <property type="match status" value="1"/>
</dbReference>
<dbReference type="GO" id="GO:0046820">
    <property type="term" value="F:4-amino-4-deoxychorismate synthase activity"/>
    <property type="evidence" value="ECO:0007669"/>
    <property type="project" value="UniProtKB-EC"/>
</dbReference>
<organism evidence="5 6">
    <name type="scientific">Parendozoicomonas callyspongiae</name>
    <dbReference type="NCBI Taxonomy" id="2942213"/>
    <lineage>
        <taxon>Bacteria</taxon>
        <taxon>Pseudomonadati</taxon>
        <taxon>Pseudomonadota</taxon>
        <taxon>Gammaproteobacteria</taxon>
        <taxon>Oceanospirillales</taxon>
        <taxon>Endozoicomonadaceae</taxon>
        <taxon>Parendozoicomonas</taxon>
    </lineage>
</organism>
<evidence type="ECO:0000259" key="3">
    <source>
        <dbReference type="Pfam" id="PF00425"/>
    </source>
</evidence>
<dbReference type="EMBL" id="JAMFLX010000038">
    <property type="protein sequence ID" value="MCL6271945.1"/>
    <property type="molecule type" value="Genomic_DNA"/>
</dbReference>
<evidence type="ECO:0000313" key="6">
    <source>
        <dbReference type="Proteomes" id="UP001203338"/>
    </source>
</evidence>
<keyword evidence="2 5" id="KW-0808">Transferase</keyword>
<dbReference type="InterPro" id="IPR006805">
    <property type="entry name" value="Anth_synth_I_N"/>
</dbReference>
<evidence type="ECO:0000256" key="2">
    <source>
        <dbReference type="ARBA" id="ARBA00022679"/>
    </source>
</evidence>
<protein>
    <recommendedName>
        <fullName evidence="1">aminodeoxychorismate synthase</fullName>
        <ecNumber evidence="1">2.6.1.85</ecNumber>
    </recommendedName>
</protein>
<keyword evidence="5" id="KW-0032">Aminotransferase</keyword>
<dbReference type="InterPro" id="IPR019999">
    <property type="entry name" value="Anth_synth_I-like"/>
</dbReference>
<sequence length="465" mass="51829">MPQLPLKSLQTSQLPYLTNPCEWLDRISSLGYALLLDSCGSLPGSNGRFDIITAAPELVTTVRDGKTYILDTAKGVETESDQSPFAALDTQLHGITPLEYHDLPFTGGLAGYWGYELNNLLEPTKVPPRRHSAPDMIVGLYLWGIVTDHEKKTTQLFFHNDIARAKIEQILKVLEAQVEPTESPSFSLEQPFAPDISRKRYNHSFEQIQEWIQSGDCYQVNLTQRFSATYLGEPLTAYKKLRELSPTPFSAYLDYPEVKILSHSPERLLKSEQGHIETKPIKGTRPRGKTEDEDQVFADELLNSPKDRAENLMIVDLLRNDLGRNCQPGSISVPILFGLESYANVHHMVSTITGQLGDDRTNIDLLRDAFPGGSVTGAPKIRSMEIIRELEPEARAVYCGSIGYISCDGTMDTNIPIRSLMADGENIHTWGGGAIVADSDCDSEYEESLTKIRNLVKGLESNFHN</sequence>
<dbReference type="EC" id="2.6.1.85" evidence="1"/>
<evidence type="ECO:0000313" key="5">
    <source>
        <dbReference type="EMBL" id="MCL6271945.1"/>
    </source>
</evidence>
<feature type="domain" description="Chorismate-utilising enzyme C-terminal" evidence="3">
    <location>
        <begin position="198"/>
        <end position="451"/>
    </location>
</feature>
<comment type="caution">
    <text evidence="5">The sequence shown here is derived from an EMBL/GenBank/DDBJ whole genome shotgun (WGS) entry which is preliminary data.</text>
</comment>
<dbReference type="InterPro" id="IPR005801">
    <property type="entry name" value="ADC_synthase"/>
</dbReference>
<dbReference type="InterPro" id="IPR015890">
    <property type="entry name" value="Chorismate_C"/>
</dbReference>
<evidence type="ECO:0000259" key="4">
    <source>
        <dbReference type="Pfam" id="PF04715"/>
    </source>
</evidence>
<dbReference type="Proteomes" id="UP001203338">
    <property type="component" value="Unassembled WGS sequence"/>
</dbReference>
<name>A0ABT0PKN3_9GAMM</name>
<dbReference type="PRINTS" id="PR00095">
    <property type="entry name" value="ANTSNTHASEI"/>
</dbReference>
<feature type="domain" description="Anthranilate synthase component I N-terminal" evidence="4">
    <location>
        <begin position="19"/>
        <end position="155"/>
    </location>
</feature>
<proteinExistence type="predicted"/>
<accession>A0ABT0PKN3</accession>
<dbReference type="NCBIfam" id="TIGR00553">
    <property type="entry name" value="pabB"/>
    <property type="match status" value="1"/>
</dbReference>